<comment type="caution">
    <text evidence="1">The sequence shown here is derived from an EMBL/GenBank/DDBJ whole genome shotgun (WGS) entry which is preliminary data.</text>
</comment>
<keyword evidence="2" id="KW-1185">Reference proteome</keyword>
<proteinExistence type="predicted"/>
<sequence>MIASYSLSLFSVLESLLSTDSSELRGSFTHTGEYITEFSLLLHALTLSSSEQGVRGLAAIPDPHVIISPVATLFQRSINTTESLGALCFS</sequence>
<protein>
    <submittedName>
        <fullName evidence="1">Uncharacterized protein</fullName>
    </submittedName>
</protein>
<dbReference type="EMBL" id="QPFP01000068">
    <property type="protein sequence ID" value="TEB24319.1"/>
    <property type="molecule type" value="Genomic_DNA"/>
</dbReference>
<dbReference type="Proteomes" id="UP000298030">
    <property type="component" value="Unassembled WGS sequence"/>
</dbReference>
<evidence type="ECO:0000313" key="2">
    <source>
        <dbReference type="Proteomes" id="UP000298030"/>
    </source>
</evidence>
<name>A0A4Y7SSS7_COPMI</name>
<organism evidence="1 2">
    <name type="scientific">Coprinellus micaceus</name>
    <name type="common">Glistening ink-cap mushroom</name>
    <name type="synonym">Coprinus micaceus</name>
    <dbReference type="NCBI Taxonomy" id="71717"/>
    <lineage>
        <taxon>Eukaryota</taxon>
        <taxon>Fungi</taxon>
        <taxon>Dikarya</taxon>
        <taxon>Basidiomycota</taxon>
        <taxon>Agaricomycotina</taxon>
        <taxon>Agaricomycetes</taxon>
        <taxon>Agaricomycetidae</taxon>
        <taxon>Agaricales</taxon>
        <taxon>Agaricineae</taxon>
        <taxon>Psathyrellaceae</taxon>
        <taxon>Coprinellus</taxon>
    </lineage>
</organism>
<dbReference type="AlphaFoldDB" id="A0A4Y7SSS7"/>
<reference evidence="1 2" key="1">
    <citation type="journal article" date="2019" name="Nat. Ecol. Evol.">
        <title>Megaphylogeny resolves global patterns of mushroom evolution.</title>
        <authorList>
            <person name="Varga T."/>
            <person name="Krizsan K."/>
            <person name="Foldi C."/>
            <person name="Dima B."/>
            <person name="Sanchez-Garcia M."/>
            <person name="Sanchez-Ramirez S."/>
            <person name="Szollosi G.J."/>
            <person name="Szarkandi J.G."/>
            <person name="Papp V."/>
            <person name="Albert L."/>
            <person name="Andreopoulos W."/>
            <person name="Angelini C."/>
            <person name="Antonin V."/>
            <person name="Barry K.W."/>
            <person name="Bougher N.L."/>
            <person name="Buchanan P."/>
            <person name="Buyck B."/>
            <person name="Bense V."/>
            <person name="Catcheside P."/>
            <person name="Chovatia M."/>
            <person name="Cooper J."/>
            <person name="Damon W."/>
            <person name="Desjardin D."/>
            <person name="Finy P."/>
            <person name="Geml J."/>
            <person name="Haridas S."/>
            <person name="Hughes K."/>
            <person name="Justo A."/>
            <person name="Karasinski D."/>
            <person name="Kautmanova I."/>
            <person name="Kiss B."/>
            <person name="Kocsube S."/>
            <person name="Kotiranta H."/>
            <person name="LaButti K.M."/>
            <person name="Lechner B.E."/>
            <person name="Liimatainen K."/>
            <person name="Lipzen A."/>
            <person name="Lukacs Z."/>
            <person name="Mihaltcheva S."/>
            <person name="Morgado L.N."/>
            <person name="Niskanen T."/>
            <person name="Noordeloos M.E."/>
            <person name="Ohm R.A."/>
            <person name="Ortiz-Santana B."/>
            <person name="Ovrebo C."/>
            <person name="Racz N."/>
            <person name="Riley R."/>
            <person name="Savchenko A."/>
            <person name="Shiryaev A."/>
            <person name="Soop K."/>
            <person name="Spirin V."/>
            <person name="Szebenyi C."/>
            <person name="Tomsovsky M."/>
            <person name="Tulloss R.E."/>
            <person name="Uehling J."/>
            <person name="Grigoriev I.V."/>
            <person name="Vagvolgyi C."/>
            <person name="Papp T."/>
            <person name="Martin F.M."/>
            <person name="Miettinen O."/>
            <person name="Hibbett D.S."/>
            <person name="Nagy L.G."/>
        </authorList>
    </citation>
    <scope>NUCLEOTIDE SEQUENCE [LARGE SCALE GENOMIC DNA]</scope>
    <source>
        <strain evidence="1 2">FP101781</strain>
    </source>
</reference>
<evidence type="ECO:0000313" key="1">
    <source>
        <dbReference type="EMBL" id="TEB24319.1"/>
    </source>
</evidence>
<accession>A0A4Y7SSS7</accession>
<gene>
    <name evidence="1" type="ORF">FA13DRAFT_1325333</name>
</gene>